<dbReference type="NCBIfam" id="NF010449">
    <property type="entry name" value="PRK13875.1"/>
    <property type="match status" value="1"/>
</dbReference>
<dbReference type="Pfam" id="PF04610">
    <property type="entry name" value="TrbL"/>
    <property type="match status" value="1"/>
</dbReference>
<evidence type="ECO:0000256" key="2">
    <source>
        <dbReference type="ARBA" id="ARBA00007802"/>
    </source>
</evidence>
<comment type="similarity">
    <text evidence="2">Belongs to the TrbL/VirB6 family.</text>
</comment>
<reference evidence="8 9" key="1">
    <citation type="journal article" date="2021" name="Int. J. Syst. Evol. Microbiol.">
        <title>Novosphingobium decolorationis sp. nov., an aniline blue-decolourizing bacterium isolated from East Pacific sediment.</title>
        <authorList>
            <person name="Chen X."/>
            <person name="Dong B."/>
            <person name="Chen T."/>
            <person name="Ren N."/>
            <person name="Wang J."/>
            <person name="Xu Y."/>
            <person name="Yang J."/>
            <person name="Zhu S."/>
            <person name="Chen J."/>
        </authorList>
    </citation>
    <scope>NUCLEOTIDE SEQUENCE [LARGE SCALE GENOMIC DNA]</scope>
    <source>
        <strain evidence="8 9">502str22</strain>
    </source>
</reference>
<evidence type="ECO:0000256" key="4">
    <source>
        <dbReference type="ARBA" id="ARBA00022989"/>
    </source>
</evidence>
<dbReference type="InterPro" id="IPR007688">
    <property type="entry name" value="Conjugal_tfr_TrbL/VirB6"/>
</dbReference>
<feature type="transmembrane region" description="Helical" evidence="7">
    <location>
        <begin position="139"/>
        <end position="161"/>
    </location>
</feature>
<sequence length="433" mass="44182">MNDLNVIDRFLQAFTTYIDSGFGLLGPDVGFLTTTLIGIDITLAGLFWAMGGEDNVIGRFLRKILYIGAFAFILNRFSTLADIIFRSFAQAGLTAGGGTMSADDLLRPGRLAATGFEAAWPLLDQASDMVGFTSFFDNFLTIIVLLFAWAIVIIAFFVLAIQMFVCILEFRLTCLAGFILVPFALWNRTSFLAERVLGHVVGSGIKVMVLAVIVGIGSGFFSEFTSALQGQDPDIGAAMSLVLASLSLFGLGIFGPSVASGLVSGAPQLGAGAAIGTAAGAGGMAMVAGGAVAGAAGVASSAALGAVRSGASMGRATASAYRTGQQASSKPTVSAGLRGVAHSAASAARGRISGAAGAGKSSQGQTGSAGDAQSSGGRADVPPSAHQDTAPAWARSLRAEQTSRHRRQLAIHALQQGDRGSGSATPDISERSE</sequence>
<feature type="transmembrane region" description="Helical" evidence="7">
    <location>
        <begin position="235"/>
        <end position="254"/>
    </location>
</feature>
<comment type="subcellular location">
    <subcellularLocation>
        <location evidence="1">Membrane</location>
        <topology evidence="1">Multi-pass membrane protein</topology>
    </subcellularLocation>
</comment>
<evidence type="ECO:0000256" key="3">
    <source>
        <dbReference type="ARBA" id="ARBA00022692"/>
    </source>
</evidence>
<organism evidence="8 9">
    <name type="scientific">Novosphingobium decolorationis</name>
    <dbReference type="NCBI Taxonomy" id="2698673"/>
    <lineage>
        <taxon>Bacteria</taxon>
        <taxon>Pseudomonadati</taxon>
        <taxon>Pseudomonadota</taxon>
        <taxon>Alphaproteobacteria</taxon>
        <taxon>Sphingomonadales</taxon>
        <taxon>Sphingomonadaceae</taxon>
        <taxon>Novosphingobium</taxon>
    </lineage>
</organism>
<evidence type="ECO:0000256" key="1">
    <source>
        <dbReference type="ARBA" id="ARBA00004141"/>
    </source>
</evidence>
<keyword evidence="5 7" id="KW-0472">Membrane</keyword>
<keyword evidence="9" id="KW-1185">Reference proteome</keyword>
<evidence type="ECO:0000256" key="6">
    <source>
        <dbReference type="SAM" id="MobiDB-lite"/>
    </source>
</evidence>
<dbReference type="InterPro" id="IPR014150">
    <property type="entry name" value="Conjugal_tfr_TrbL"/>
</dbReference>
<accession>A0ABX8EB75</accession>
<feature type="transmembrane region" description="Helical" evidence="7">
    <location>
        <begin position="274"/>
        <end position="307"/>
    </location>
</feature>
<feature type="transmembrane region" description="Helical" evidence="7">
    <location>
        <begin position="168"/>
        <end position="187"/>
    </location>
</feature>
<evidence type="ECO:0000256" key="5">
    <source>
        <dbReference type="ARBA" id="ARBA00023136"/>
    </source>
</evidence>
<dbReference type="RefSeq" id="WP_213500919.1">
    <property type="nucleotide sequence ID" value="NZ_CP054856.1"/>
</dbReference>
<dbReference type="Proteomes" id="UP000677126">
    <property type="component" value="Chromosome"/>
</dbReference>
<evidence type="ECO:0000256" key="7">
    <source>
        <dbReference type="SAM" id="Phobius"/>
    </source>
</evidence>
<protein>
    <submittedName>
        <fullName evidence="8">P-type conjugative transfer protein TrbL</fullName>
    </submittedName>
</protein>
<name>A0ABX8EB75_9SPHN</name>
<evidence type="ECO:0000313" key="8">
    <source>
        <dbReference type="EMBL" id="QVM85281.1"/>
    </source>
</evidence>
<dbReference type="NCBIfam" id="TIGR02783">
    <property type="entry name" value="TrbL_P"/>
    <property type="match status" value="1"/>
</dbReference>
<feature type="transmembrane region" description="Helical" evidence="7">
    <location>
        <begin position="29"/>
        <end position="52"/>
    </location>
</feature>
<dbReference type="EMBL" id="CP054856">
    <property type="protein sequence ID" value="QVM85281.1"/>
    <property type="molecule type" value="Genomic_DNA"/>
</dbReference>
<evidence type="ECO:0000313" key="9">
    <source>
        <dbReference type="Proteomes" id="UP000677126"/>
    </source>
</evidence>
<feature type="region of interest" description="Disordered" evidence="6">
    <location>
        <begin position="351"/>
        <end position="433"/>
    </location>
</feature>
<feature type="compositionally biased region" description="Low complexity" evidence="6">
    <location>
        <begin position="351"/>
        <end position="370"/>
    </location>
</feature>
<keyword evidence="3 7" id="KW-0812">Transmembrane</keyword>
<feature type="transmembrane region" description="Helical" evidence="7">
    <location>
        <begin position="64"/>
        <end position="85"/>
    </location>
</feature>
<feature type="transmembrane region" description="Helical" evidence="7">
    <location>
        <begin position="207"/>
        <end position="228"/>
    </location>
</feature>
<keyword evidence="4 7" id="KW-1133">Transmembrane helix</keyword>
<gene>
    <name evidence="8" type="primary">trbL</name>
    <name evidence="8" type="ORF">HT578_17695</name>
</gene>
<proteinExistence type="inferred from homology"/>